<evidence type="ECO:0000256" key="2">
    <source>
        <dbReference type="ARBA" id="ARBA00010052"/>
    </source>
</evidence>
<dbReference type="InterPro" id="IPR044925">
    <property type="entry name" value="His-Me_finger_sf"/>
</dbReference>
<evidence type="ECO:0000256" key="1">
    <source>
        <dbReference type="ARBA" id="ARBA00001946"/>
    </source>
</evidence>
<keyword evidence="6" id="KW-0378">Hydrolase</keyword>
<dbReference type="Pfam" id="PF01223">
    <property type="entry name" value="Endonuclease_NS"/>
    <property type="match status" value="1"/>
</dbReference>
<dbReference type="InterPro" id="IPR044929">
    <property type="entry name" value="DNA/RNA_non-sp_Endonuclease_sf"/>
</dbReference>
<keyword evidence="4" id="KW-0479">Metal-binding</keyword>
<dbReference type="SMART" id="SM00892">
    <property type="entry name" value="Endonuclease_NS"/>
    <property type="match status" value="1"/>
</dbReference>
<evidence type="ECO:0000259" key="9">
    <source>
        <dbReference type="SMART" id="SM00892"/>
    </source>
</evidence>
<evidence type="ECO:0000259" key="8">
    <source>
        <dbReference type="SMART" id="SM00477"/>
    </source>
</evidence>
<evidence type="ECO:0000256" key="6">
    <source>
        <dbReference type="ARBA" id="ARBA00022801"/>
    </source>
</evidence>
<keyword evidence="3" id="KW-0540">Nuclease</keyword>
<dbReference type="GO" id="GO:0004519">
    <property type="term" value="F:endonuclease activity"/>
    <property type="evidence" value="ECO:0007669"/>
    <property type="project" value="UniProtKB-KW"/>
</dbReference>
<comment type="similarity">
    <text evidence="2">Belongs to the DNA/RNA non-specific endonuclease family.</text>
</comment>
<dbReference type="Pfam" id="PF13365">
    <property type="entry name" value="Trypsin_2"/>
    <property type="match status" value="1"/>
</dbReference>
<evidence type="ECO:0000256" key="4">
    <source>
        <dbReference type="ARBA" id="ARBA00022723"/>
    </source>
</evidence>
<organism evidence="10 11">
    <name type="scientific">Gemmata algarum</name>
    <dbReference type="NCBI Taxonomy" id="2975278"/>
    <lineage>
        <taxon>Bacteria</taxon>
        <taxon>Pseudomonadati</taxon>
        <taxon>Planctomycetota</taxon>
        <taxon>Planctomycetia</taxon>
        <taxon>Gemmatales</taxon>
        <taxon>Gemmataceae</taxon>
        <taxon>Gemmata</taxon>
    </lineage>
</organism>
<keyword evidence="11" id="KW-1185">Reference proteome</keyword>
<evidence type="ECO:0000313" key="10">
    <source>
        <dbReference type="EMBL" id="MDY3563423.1"/>
    </source>
</evidence>
<dbReference type="InterPro" id="IPR009003">
    <property type="entry name" value="Peptidase_S1_PA"/>
</dbReference>
<dbReference type="SUPFAM" id="SSF50494">
    <property type="entry name" value="Trypsin-like serine proteases"/>
    <property type="match status" value="1"/>
</dbReference>
<dbReference type="InterPro" id="IPR043504">
    <property type="entry name" value="Peptidase_S1_PA_chymotrypsin"/>
</dbReference>
<gene>
    <name evidence="10" type="ORF">R5W23_004926</name>
</gene>
<evidence type="ECO:0000256" key="5">
    <source>
        <dbReference type="ARBA" id="ARBA00022759"/>
    </source>
</evidence>
<evidence type="ECO:0000313" key="11">
    <source>
        <dbReference type="Proteomes" id="UP001272242"/>
    </source>
</evidence>
<keyword evidence="5 10" id="KW-0255">Endonuclease</keyword>
<dbReference type="InterPro" id="IPR018524">
    <property type="entry name" value="DNA/RNA_endonuclease_AS"/>
</dbReference>
<dbReference type="PROSITE" id="PS01070">
    <property type="entry name" value="NUCLEASE_NON_SPEC"/>
    <property type="match status" value="1"/>
</dbReference>
<proteinExistence type="inferred from homology"/>
<dbReference type="EMBL" id="JAXBLV010000238">
    <property type="protein sequence ID" value="MDY3563423.1"/>
    <property type="molecule type" value="Genomic_DNA"/>
</dbReference>
<sequence length="746" mass="81405">MSAPTNQLAFDPEVALAAAKRWDSRTPRHEAFDEAARERRFSDLDTSERMAKRANRLLRRMRATAPGLVTAVAADLAGAEAYTVVGRAVTEAAVSPDLVSNQILERVLGATRDFQFVEFFAQALFASRSVGRVVTKIGGGRVSYGTGFLVSPRLLLTNHHVLESRADAARSEVEFNYQRDRLGAALPVARFRLEPGAFFLNDKDLDFALVAVAETSAGRGLREFGWCPLIKDEGKIVVGEPINIVQHPRGEMKQVVVRENRLIDLLDQFAHYEADTEPGSSGSPVFNDQWEVVALHHSGVPKRNNKGEFLTTDGRVWKPGDDPTRLAWEANEGVRVSTLVEFIARANVPASARALLTQLLDAKAPPEATEAGRAGPVVPPDLVLPPVPDPQVTTMPDLKLTAGGVTLTIPLQITVTLGTPVLAGGPDSLVVPGPAEGLDAREKILPDPSDRQYKRRPGYKPDFLGAGLSVPLPKLTAGVKAQAFALPGVNGDAKFELKYHHYSVLFNKARKLAFVSAVNYDPLAPTIPRDKDGDKWFFDPRVPQEFQAGEGLYSNNDFDRGHLTRRADAGWGAGGEAKLANDDTFHFTNCSPQHFVTNQGKSNQAPPGLKLWGKLEDYVAAQGKANRSRLCVFNGPVFRSTDKMYRGICQIPLDYWKLIAFRRDDGTLGAAAFVLTQATLVGDLLEEFTPGEFKTVQKSVADLEGLTRLDFGSLRAQDVLNRDGAEERFEEGADAIAIESVEDVVL</sequence>
<keyword evidence="7" id="KW-0460">Magnesium</keyword>
<name>A0ABU5F8H6_9BACT</name>
<comment type="caution">
    <text evidence="10">The sequence shown here is derived from an EMBL/GenBank/DDBJ whole genome shotgun (WGS) entry which is preliminary data.</text>
</comment>
<dbReference type="RefSeq" id="WP_320689627.1">
    <property type="nucleotide sequence ID" value="NZ_JAXBLV010000238.1"/>
</dbReference>
<evidence type="ECO:0000256" key="7">
    <source>
        <dbReference type="ARBA" id="ARBA00022842"/>
    </source>
</evidence>
<feature type="domain" description="ENPP1-3/EXOG-like endonuclease/phosphodiesterase" evidence="8">
    <location>
        <begin position="499"/>
        <end position="718"/>
    </location>
</feature>
<dbReference type="Gene3D" id="2.40.10.10">
    <property type="entry name" value="Trypsin-like serine proteases"/>
    <property type="match status" value="2"/>
</dbReference>
<dbReference type="PANTHER" id="PTHR13966:SF5">
    <property type="entry name" value="ENDONUCLEASE G, MITOCHONDRIAL"/>
    <property type="match status" value="1"/>
</dbReference>
<dbReference type="InterPro" id="IPR001604">
    <property type="entry name" value="Endo_G_ENPP1-like_dom"/>
</dbReference>
<reference evidence="11" key="1">
    <citation type="journal article" date="2023" name="Mar. Drugs">
        <title>Gemmata algarum, a Novel Planctomycete Isolated from an Algal Mat, Displays Antimicrobial Activity.</title>
        <authorList>
            <person name="Kumar G."/>
            <person name="Kallscheuer N."/>
            <person name="Kashif M."/>
            <person name="Ahamad S."/>
            <person name="Jagadeeshwari U."/>
            <person name="Pannikurungottu S."/>
            <person name="Haufschild T."/>
            <person name="Kabuu M."/>
            <person name="Sasikala C."/>
            <person name="Jogler C."/>
            <person name="Ramana C."/>
        </authorList>
    </citation>
    <scope>NUCLEOTIDE SEQUENCE [LARGE SCALE GENOMIC DNA]</scope>
    <source>
        <strain evidence="11">JC673</strain>
    </source>
</reference>
<dbReference type="InterPro" id="IPR040255">
    <property type="entry name" value="Non-specific_endonuclease"/>
</dbReference>
<evidence type="ECO:0000256" key="3">
    <source>
        <dbReference type="ARBA" id="ARBA00022722"/>
    </source>
</evidence>
<feature type="domain" description="DNA/RNA non-specific endonuclease/pyrophosphatase/phosphodiesterase" evidence="9">
    <location>
        <begin position="498"/>
        <end position="718"/>
    </location>
</feature>
<dbReference type="Proteomes" id="UP001272242">
    <property type="component" value="Unassembled WGS sequence"/>
</dbReference>
<dbReference type="PANTHER" id="PTHR13966">
    <property type="entry name" value="ENDONUCLEASE RELATED"/>
    <property type="match status" value="1"/>
</dbReference>
<dbReference type="SMART" id="SM00477">
    <property type="entry name" value="NUC"/>
    <property type="match status" value="1"/>
</dbReference>
<comment type="cofactor">
    <cofactor evidence="1">
        <name>Mg(2+)</name>
        <dbReference type="ChEBI" id="CHEBI:18420"/>
    </cofactor>
</comment>
<dbReference type="Gene3D" id="3.40.570.10">
    <property type="entry name" value="Extracellular Endonuclease, subunit A"/>
    <property type="match status" value="1"/>
</dbReference>
<accession>A0ABU5F8H6</accession>
<protein>
    <submittedName>
        <fullName evidence="10">DNA/RNA non-specific endonuclease</fullName>
    </submittedName>
</protein>
<dbReference type="CDD" id="cd00091">
    <property type="entry name" value="NUC"/>
    <property type="match status" value="1"/>
</dbReference>
<dbReference type="SUPFAM" id="SSF54060">
    <property type="entry name" value="His-Me finger endonucleases"/>
    <property type="match status" value="1"/>
</dbReference>
<dbReference type="InterPro" id="IPR020821">
    <property type="entry name" value="ENPP1-3/EXOG-like_nuc-like"/>
</dbReference>